<evidence type="ECO:0000259" key="2">
    <source>
        <dbReference type="Pfam" id="PF00582"/>
    </source>
</evidence>
<dbReference type="PANTHER" id="PTHR46268:SF15">
    <property type="entry name" value="UNIVERSAL STRESS PROTEIN HP_0031"/>
    <property type="match status" value="1"/>
</dbReference>
<dbReference type="InterPro" id="IPR006016">
    <property type="entry name" value="UspA"/>
</dbReference>
<dbReference type="SUPFAM" id="SSF52402">
    <property type="entry name" value="Adenine nucleotide alpha hydrolases-like"/>
    <property type="match status" value="2"/>
</dbReference>
<dbReference type="Proteomes" id="UP000289200">
    <property type="component" value="Unassembled WGS sequence"/>
</dbReference>
<organism evidence="3 4">
    <name type="scientific">Rhodoplanes serenus</name>
    <dbReference type="NCBI Taxonomy" id="200615"/>
    <lineage>
        <taxon>Bacteria</taxon>
        <taxon>Pseudomonadati</taxon>
        <taxon>Pseudomonadota</taxon>
        <taxon>Alphaproteobacteria</taxon>
        <taxon>Hyphomicrobiales</taxon>
        <taxon>Nitrobacteraceae</taxon>
        <taxon>Rhodoplanes</taxon>
    </lineage>
</organism>
<dbReference type="CDD" id="cd00293">
    <property type="entry name" value="USP-like"/>
    <property type="match status" value="1"/>
</dbReference>
<feature type="domain" description="UspA" evidence="2">
    <location>
        <begin position="154"/>
        <end position="274"/>
    </location>
</feature>
<dbReference type="PANTHER" id="PTHR46268">
    <property type="entry name" value="STRESS RESPONSE PROTEIN NHAX"/>
    <property type="match status" value="1"/>
</dbReference>
<evidence type="ECO:0000313" key="3">
    <source>
        <dbReference type="EMBL" id="VCU07625.1"/>
    </source>
</evidence>
<sequence length="276" mass="29459">MIKDIVVNLALVGTHDPAASYAVSIAQTFGANLTGVVFVYDPVISPSIMDGVSAEWIDAQRAESETMAKTAIERFERAASLAGVQAGHRIIEATLGGATDLFGRMARRFDLAVVGQRQPDRMSPADLFAEGALFESGRPVMMVPYIQTSGLRLDRVLVCWDGSRTAARAMGDAMPFLTRAKQVDVVIVATGRAKSDEIPGADVGHHLARHGIKVEVKRIVAEDVDVPNTILSYAADVSGDLIVMGGYGHSRLREFVLGGATRGILASMTVPVLMSH</sequence>
<dbReference type="OrthoDB" id="9804721at2"/>
<dbReference type="PRINTS" id="PR01438">
    <property type="entry name" value="UNVRSLSTRESS"/>
</dbReference>
<reference evidence="4" key="1">
    <citation type="submission" date="2018-10" db="EMBL/GenBank/DDBJ databases">
        <authorList>
            <person name="Peiro R."/>
            <person name="Begona"/>
            <person name="Cbmso G."/>
            <person name="Lopez M."/>
            <person name="Gonzalez S."/>
            <person name="Sacristan E."/>
            <person name="Castillo E."/>
        </authorList>
    </citation>
    <scope>NUCLEOTIDE SEQUENCE [LARGE SCALE GENOMIC DNA]</scope>
</reference>
<dbReference type="EMBL" id="UWOC01000055">
    <property type="protein sequence ID" value="VCU07625.1"/>
    <property type="molecule type" value="Genomic_DNA"/>
</dbReference>
<dbReference type="Gene3D" id="3.40.50.12370">
    <property type="match status" value="1"/>
</dbReference>
<name>A0A327K5K5_9BRAD</name>
<dbReference type="Pfam" id="PF00582">
    <property type="entry name" value="Usp"/>
    <property type="match status" value="1"/>
</dbReference>
<dbReference type="RefSeq" id="WP_111385725.1">
    <property type="nucleotide sequence ID" value="NZ_NPEW01000122.1"/>
</dbReference>
<protein>
    <recommendedName>
        <fullName evidence="2">UspA domain-containing protein</fullName>
    </recommendedName>
</protein>
<dbReference type="AlphaFoldDB" id="A0A327K5K5"/>
<proteinExistence type="inferred from homology"/>
<comment type="caution">
    <text evidence="3">The sequence shown here is derived from an EMBL/GenBank/DDBJ whole genome shotgun (WGS) entry which is preliminary data.</text>
</comment>
<evidence type="ECO:0000256" key="1">
    <source>
        <dbReference type="ARBA" id="ARBA00008791"/>
    </source>
</evidence>
<keyword evidence="4" id="KW-1185">Reference proteome</keyword>
<gene>
    <name evidence="3" type="ORF">RHODGE_RHODGE_00829</name>
</gene>
<dbReference type="InterPro" id="IPR006015">
    <property type="entry name" value="Universal_stress_UspA"/>
</dbReference>
<comment type="similarity">
    <text evidence="1">Belongs to the universal stress protein A family.</text>
</comment>
<accession>A0A327K5K5</accession>
<evidence type="ECO:0000313" key="4">
    <source>
        <dbReference type="Proteomes" id="UP000289200"/>
    </source>
</evidence>